<dbReference type="PANTHER" id="PTHR30537:SF68">
    <property type="entry name" value="TRANSCRIPTIONAL REGULATOR-RELATED"/>
    <property type="match status" value="1"/>
</dbReference>
<dbReference type="Proteomes" id="UP000199467">
    <property type="component" value="Unassembled WGS sequence"/>
</dbReference>
<dbReference type="PANTHER" id="PTHR30537">
    <property type="entry name" value="HTH-TYPE TRANSCRIPTIONAL REGULATOR"/>
    <property type="match status" value="1"/>
</dbReference>
<dbReference type="GO" id="GO:0006351">
    <property type="term" value="P:DNA-templated transcription"/>
    <property type="evidence" value="ECO:0007669"/>
    <property type="project" value="TreeGrafter"/>
</dbReference>
<dbReference type="Gene3D" id="3.40.190.10">
    <property type="entry name" value="Periplasmic binding protein-like II"/>
    <property type="match status" value="1"/>
</dbReference>
<accession>A0A1G6LJ90</accession>
<proteinExistence type="inferred from homology"/>
<comment type="similarity">
    <text evidence="1">Belongs to the LysR transcriptional regulatory family.</text>
</comment>
<dbReference type="InterPro" id="IPR005119">
    <property type="entry name" value="LysR_subst-bd"/>
</dbReference>
<evidence type="ECO:0000313" key="4">
    <source>
        <dbReference type="Proteomes" id="UP000199467"/>
    </source>
</evidence>
<reference evidence="4" key="1">
    <citation type="submission" date="2016-10" db="EMBL/GenBank/DDBJ databases">
        <authorList>
            <person name="Varghese N."/>
            <person name="Submissions S."/>
        </authorList>
    </citation>
    <scope>NUCLEOTIDE SEQUENCE [LARGE SCALE GENOMIC DNA]</scope>
    <source>
        <strain evidence="4">DSM 26382</strain>
    </source>
</reference>
<gene>
    <name evidence="3" type="ORF">SAMN05216576_1035</name>
</gene>
<dbReference type="SUPFAM" id="SSF53850">
    <property type="entry name" value="Periplasmic binding protein-like II"/>
    <property type="match status" value="1"/>
</dbReference>
<dbReference type="GO" id="GO:0043565">
    <property type="term" value="F:sequence-specific DNA binding"/>
    <property type="evidence" value="ECO:0007669"/>
    <property type="project" value="TreeGrafter"/>
</dbReference>
<dbReference type="Pfam" id="PF03466">
    <property type="entry name" value="LysR_substrate"/>
    <property type="match status" value="1"/>
</dbReference>
<name>A0A1G6LJ90_9GAMM</name>
<organism evidence="3 4">
    <name type="scientific">Ectopseudomonas chengduensis</name>
    <dbReference type="NCBI Taxonomy" id="489632"/>
    <lineage>
        <taxon>Bacteria</taxon>
        <taxon>Pseudomonadati</taxon>
        <taxon>Pseudomonadota</taxon>
        <taxon>Gammaproteobacteria</taxon>
        <taxon>Pseudomonadales</taxon>
        <taxon>Pseudomonadaceae</taxon>
        <taxon>Ectopseudomonas</taxon>
    </lineage>
</organism>
<dbReference type="InterPro" id="IPR058163">
    <property type="entry name" value="LysR-type_TF_proteobact-type"/>
</dbReference>
<feature type="domain" description="LysR substrate-binding" evidence="2">
    <location>
        <begin position="13"/>
        <end position="97"/>
    </location>
</feature>
<dbReference type="EMBL" id="FMZQ01000003">
    <property type="protein sequence ID" value="SDC42815.1"/>
    <property type="molecule type" value="Genomic_DNA"/>
</dbReference>
<dbReference type="GO" id="GO:0003700">
    <property type="term" value="F:DNA-binding transcription factor activity"/>
    <property type="evidence" value="ECO:0007669"/>
    <property type="project" value="TreeGrafter"/>
</dbReference>
<sequence length="101" mass="11050">MHSTGWRRECLTAHGTPRSVAGLEGYRAILLQHDAPRYWPLLCEHLPCQRVMTCNNITFAREATLAGAGICGLPVMISEGAVRSGRLVELLPEARLPVGEV</sequence>
<dbReference type="AlphaFoldDB" id="A0A1G6LJ90"/>
<evidence type="ECO:0000259" key="2">
    <source>
        <dbReference type="Pfam" id="PF03466"/>
    </source>
</evidence>
<protein>
    <submittedName>
        <fullName evidence="3">LysR substrate binding domain-containing protein</fullName>
    </submittedName>
</protein>
<keyword evidence="4" id="KW-1185">Reference proteome</keyword>
<evidence type="ECO:0000256" key="1">
    <source>
        <dbReference type="ARBA" id="ARBA00009437"/>
    </source>
</evidence>
<evidence type="ECO:0000313" key="3">
    <source>
        <dbReference type="EMBL" id="SDC42815.1"/>
    </source>
</evidence>